<sequence length="55" mass="6304">MTKDQENRDQDHRIEKMPDHKPPSEEESYPSGTAQERKEPEGTGRNKPVPGYPTP</sequence>
<feature type="compositionally biased region" description="Basic and acidic residues" evidence="1">
    <location>
        <begin position="1"/>
        <end position="24"/>
    </location>
</feature>
<evidence type="ECO:0000313" key="2">
    <source>
        <dbReference type="EMBL" id="SMO98263.1"/>
    </source>
</evidence>
<dbReference type="Proteomes" id="UP000319014">
    <property type="component" value="Unassembled WGS sequence"/>
</dbReference>
<accession>A0A521FPZ1</accession>
<dbReference type="AlphaFoldDB" id="A0A521FPZ1"/>
<name>A0A521FPZ1_9RHOB</name>
<organism evidence="2 3">
    <name type="scientific">Paracoccus laeviglucosivorans</name>
    <dbReference type="NCBI Taxonomy" id="1197861"/>
    <lineage>
        <taxon>Bacteria</taxon>
        <taxon>Pseudomonadati</taxon>
        <taxon>Pseudomonadota</taxon>
        <taxon>Alphaproteobacteria</taxon>
        <taxon>Rhodobacterales</taxon>
        <taxon>Paracoccaceae</taxon>
        <taxon>Paracoccus</taxon>
    </lineage>
</organism>
<feature type="compositionally biased region" description="Basic and acidic residues" evidence="1">
    <location>
        <begin position="35"/>
        <end position="44"/>
    </location>
</feature>
<feature type="region of interest" description="Disordered" evidence="1">
    <location>
        <begin position="1"/>
        <end position="55"/>
    </location>
</feature>
<evidence type="ECO:0000256" key="1">
    <source>
        <dbReference type="SAM" id="MobiDB-lite"/>
    </source>
</evidence>
<evidence type="ECO:0000313" key="3">
    <source>
        <dbReference type="Proteomes" id="UP000319014"/>
    </source>
</evidence>
<protein>
    <submittedName>
        <fullName evidence="2">Uncharacterized protein</fullName>
    </submittedName>
</protein>
<keyword evidence="3" id="KW-1185">Reference proteome</keyword>
<reference evidence="2 3" key="1">
    <citation type="submission" date="2017-05" db="EMBL/GenBank/DDBJ databases">
        <authorList>
            <person name="Varghese N."/>
            <person name="Submissions S."/>
        </authorList>
    </citation>
    <scope>NUCLEOTIDE SEQUENCE [LARGE SCALE GENOMIC DNA]</scope>
    <source>
        <strain evidence="2 3">DSM 100094</strain>
    </source>
</reference>
<proteinExistence type="predicted"/>
<dbReference type="EMBL" id="FXTK01000033">
    <property type="protein sequence ID" value="SMO98263.1"/>
    <property type="molecule type" value="Genomic_DNA"/>
</dbReference>
<gene>
    <name evidence="2" type="ORF">SAMN06265221_13311</name>
</gene>